<dbReference type="Proteomes" id="UP001314229">
    <property type="component" value="Unassembled WGS sequence"/>
</dbReference>
<keyword evidence="2" id="KW-1185">Reference proteome</keyword>
<comment type="caution">
    <text evidence="1">The sequence shown here is derived from an EMBL/GenBank/DDBJ whole genome shotgun (WGS) entry which is preliminary data.</text>
</comment>
<proteinExistence type="predicted"/>
<evidence type="ECO:0000313" key="2">
    <source>
        <dbReference type="Proteomes" id="UP001314229"/>
    </source>
</evidence>
<reference evidence="1 2" key="1">
    <citation type="submission" date="2024-01" db="EMBL/GenBank/DDBJ databases">
        <authorList>
            <person name="Alioto T."/>
            <person name="Alioto T."/>
            <person name="Gomez Garrido J."/>
        </authorList>
    </citation>
    <scope>NUCLEOTIDE SEQUENCE [LARGE SCALE GENOMIC DNA]</scope>
</reference>
<gene>
    <name evidence="1" type="ORF">FSCOSCO3_A027719</name>
</gene>
<protein>
    <submittedName>
        <fullName evidence="1">Uncharacterized protein</fullName>
    </submittedName>
</protein>
<sequence length="160" mass="18256">MKLGSVDRVRGLLTLKLSQQALDSQSSQPRISGYKMEIKHEKKGEKEVPASNRLMSSIRRKTPRPTSDIQTLSLVQERNERPVCLYTHGETSSQNHNMLKQCQRIISSTTTKAERRATRNQQITDKNTANLNTETDDDVKVTHDMEKISDKTSVLLPFFQ</sequence>
<name>A0AAV1Q374_SCOSC</name>
<accession>A0AAV1Q374</accession>
<dbReference type="EMBL" id="CAWUFR010000505">
    <property type="protein sequence ID" value="CAK6978651.1"/>
    <property type="molecule type" value="Genomic_DNA"/>
</dbReference>
<dbReference type="AlphaFoldDB" id="A0AAV1Q374"/>
<organism evidence="1 2">
    <name type="scientific">Scomber scombrus</name>
    <name type="common">Atlantic mackerel</name>
    <name type="synonym">Scomber vernalis</name>
    <dbReference type="NCBI Taxonomy" id="13677"/>
    <lineage>
        <taxon>Eukaryota</taxon>
        <taxon>Metazoa</taxon>
        <taxon>Chordata</taxon>
        <taxon>Craniata</taxon>
        <taxon>Vertebrata</taxon>
        <taxon>Euteleostomi</taxon>
        <taxon>Actinopterygii</taxon>
        <taxon>Neopterygii</taxon>
        <taxon>Teleostei</taxon>
        <taxon>Neoteleostei</taxon>
        <taxon>Acanthomorphata</taxon>
        <taxon>Pelagiaria</taxon>
        <taxon>Scombriformes</taxon>
        <taxon>Scombridae</taxon>
        <taxon>Scomber</taxon>
    </lineage>
</organism>
<evidence type="ECO:0000313" key="1">
    <source>
        <dbReference type="EMBL" id="CAK6978651.1"/>
    </source>
</evidence>